<dbReference type="EMBL" id="JAEAOA010001643">
    <property type="protein sequence ID" value="KAK3605628.1"/>
    <property type="molecule type" value="Genomic_DNA"/>
</dbReference>
<dbReference type="InterPro" id="IPR052986">
    <property type="entry name" value="VLIG_GTPase"/>
</dbReference>
<comment type="caution">
    <text evidence="3">The sequence shown here is derived from an EMBL/GenBank/DDBJ whole genome shotgun (WGS) entry which is preliminary data.</text>
</comment>
<evidence type="ECO:0000313" key="3">
    <source>
        <dbReference type="EMBL" id="KAK3605628.1"/>
    </source>
</evidence>
<sequence>MVVFILTIFLGVLVFIALLRFIKIEEEENIDEEGNVERDFNYSIENKQQPFHPVRTDRNISVPITEGNTQCNQHLKSSMAVKISVEPRLSEVQQEKEHHISVNEKVLDLSRSGNDKNRPNDHNNIDIENPGVNIDNKYYNRKAIDNYMSDDVTNGTNSREIIEVKHLNDKHLVENSIDQNMPLIAATVHKHKETTNEKLSKVLNILNMTEKYPGRLSREDLYQITKCSLRKGLPECNQELASYFFLKIGGNDYRAREFCISKVETKPSSTSHANHIGNSRQKDNETADEERKLDTRPRFTYVELTISYSLRHTRKEEKAPNNLPSYYLWPLRNLMKWETKDNGQIRVNEGRVVKECFISVAFIRFGKIKLSKSSLINSVISVYEKTHSIFFHRDSNGSTKHIYLTDGLVDISWYFPMPKSEGQVEDHFQDAVMFLNLHGDACQHESYLPALS</sequence>
<dbReference type="InterPro" id="IPR057365">
    <property type="entry name" value="URGCP"/>
</dbReference>
<protein>
    <recommendedName>
        <fullName evidence="2">Up-regulator of cell proliferation-like domain-containing protein</fullName>
    </recommendedName>
</protein>
<feature type="compositionally biased region" description="Basic and acidic residues" evidence="1">
    <location>
        <begin position="110"/>
        <end position="125"/>
    </location>
</feature>
<feature type="compositionally biased region" description="Basic and acidic residues" evidence="1">
    <location>
        <begin position="280"/>
        <end position="292"/>
    </location>
</feature>
<dbReference type="PANTHER" id="PTHR14819">
    <property type="entry name" value="GTP-BINDING"/>
    <property type="match status" value="1"/>
</dbReference>
<keyword evidence="4" id="KW-1185">Reference proteome</keyword>
<proteinExistence type="predicted"/>
<reference evidence="3" key="2">
    <citation type="journal article" date="2021" name="Genome Biol. Evol.">
        <title>Developing a high-quality reference genome for a parasitic bivalve with doubly uniparental inheritance (Bivalvia: Unionida).</title>
        <authorList>
            <person name="Smith C.H."/>
        </authorList>
    </citation>
    <scope>NUCLEOTIDE SEQUENCE</scope>
    <source>
        <strain evidence="3">CHS0354</strain>
        <tissue evidence="3">Mantle</tissue>
    </source>
</reference>
<dbReference type="PANTHER" id="PTHR14819:SF5">
    <property type="entry name" value="INTERFERON-INDUCED VERY LARGE GTPASE 1"/>
    <property type="match status" value="1"/>
</dbReference>
<dbReference type="Proteomes" id="UP001195483">
    <property type="component" value="Unassembled WGS sequence"/>
</dbReference>
<dbReference type="AlphaFoldDB" id="A0AAE0T906"/>
<organism evidence="3 4">
    <name type="scientific">Potamilus streckersoni</name>
    <dbReference type="NCBI Taxonomy" id="2493646"/>
    <lineage>
        <taxon>Eukaryota</taxon>
        <taxon>Metazoa</taxon>
        <taxon>Spiralia</taxon>
        <taxon>Lophotrochozoa</taxon>
        <taxon>Mollusca</taxon>
        <taxon>Bivalvia</taxon>
        <taxon>Autobranchia</taxon>
        <taxon>Heteroconchia</taxon>
        <taxon>Palaeoheterodonta</taxon>
        <taxon>Unionida</taxon>
        <taxon>Unionoidea</taxon>
        <taxon>Unionidae</taxon>
        <taxon>Ambleminae</taxon>
        <taxon>Lampsilini</taxon>
        <taxon>Potamilus</taxon>
    </lineage>
</organism>
<evidence type="ECO:0000259" key="2">
    <source>
        <dbReference type="Pfam" id="PF25496"/>
    </source>
</evidence>
<gene>
    <name evidence="3" type="ORF">CHS0354_027293</name>
</gene>
<feature type="compositionally biased region" description="Polar residues" evidence="1">
    <location>
        <begin position="267"/>
        <end position="279"/>
    </location>
</feature>
<feature type="region of interest" description="Disordered" evidence="1">
    <location>
        <begin position="267"/>
        <end position="292"/>
    </location>
</feature>
<reference evidence="3" key="3">
    <citation type="submission" date="2023-05" db="EMBL/GenBank/DDBJ databases">
        <authorList>
            <person name="Smith C.H."/>
        </authorList>
    </citation>
    <scope>NUCLEOTIDE SEQUENCE</scope>
    <source>
        <strain evidence="3">CHS0354</strain>
        <tissue evidence="3">Mantle</tissue>
    </source>
</reference>
<evidence type="ECO:0000256" key="1">
    <source>
        <dbReference type="SAM" id="MobiDB-lite"/>
    </source>
</evidence>
<reference evidence="3" key="1">
    <citation type="journal article" date="2021" name="Genome Biol. Evol.">
        <title>A High-Quality Reference Genome for a Parasitic Bivalve with Doubly Uniparental Inheritance (Bivalvia: Unionida).</title>
        <authorList>
            <person name="Smith C.H."/>
        </authorList>
    </citation>
    <scope>NUCLEOTIDE SEQUENCE</scope>
    <source>
        <strain evidence="3">CHS0354</strain>
    </source>
</reference>
<evidence type="ECO:0000313" key="4">
    <source>
        <dbReference type="Proteomes" id="UP001195483"/>
    </source>
</evidence>
<feature type="domain" description="Up-regulator of cell proliferation-like" evidence="2">
    <location>
        <begin position="326"/>
        <end position="448"/>
    </location>
</feature>
<name>A0AAE0T906_9BIVA</name>
<accession>A0AAE0T906</accession>
<dbReference type="Pfam" id="PF25496">
    <property type="entry name" value="URGCP"/>
    <property type="match status" value="1"/>
</dbReference>
<feature type="region of interest" description="Disordered" evidence="1">
    <location>
        <begin position="110"/>
        <end position="129"/>
    </location>
</feature>